<evidence type="ECO:0000256" key="1">
    <source>
        <dbReference type="ARBA" id="ARBA00004651"/>
    </source>
</evidence>
<comment type="caution">
    <text evidence="7">The sequence shown here is derived from an EMBL/GenBank/DDBJ whole genome shotgun (WGS) entry which is preliminary data.</text>
</comment>
<dbReference type="InterPro" id="IPR022791">
    <property type="entry name" value="L-PG_synthase/AglD"/>
</dbReference>
<evidence type="ECO:0000313" key="7">
    <source>
        <dbReference type="EMBL" id="MCW3475949.1"/>
    </source>
</evidence>
<sequence>MTFGLITIVLGGGAVIGLVSWFGVQSIGHEVLQAGWVIPLTTVLLLLQLYVSAVAWRIAVGEARPRVGRYFRIRWIREAVNSLLPVAQLGGNIVGIRMLVQRGVPGPLAGAGTTLDLTIEAVTQFLFTLAGFAVLAAVAAHSDAWAPWVTWALATMALGLAGFILAQRAGLMRIIEWLASRLNGVFPALSVAAVRGLHQELIRLHQDRTALAKATGLHLLAWILGVAETWITLTAMGRPTSLAEAFVIESLGMAARSAGFVVPGALGVQEAGFIVVCDLFAIPAETAIALSMVKRARELLVGVPGLVLWQWSEGRRLLQRGQATGPGVRTPRA</sequence>
<protein>
    <submittedName>
        <fullName evidence="7">Lysylphosphatidylglycerol synthase domain-containing protein</fullName>
    </submittedName>
</protein>
<keyword evidence="5 6" id="KW-0472">Membrane</keyword>
<keyword evidence="8" id="KW-1185">Reference proteome</keyword>
<reference evidence="7" key="2">
    <citation type="submission" date="2022-10" db="EMBL/GenBank/DDBJ databases">
        <authorList>
            <person name="Trinh H.N."/>
        </authorList>
    </citation>
    <scope>NUCLEOTIDE SEQUENCE</scope>
    <source>
        <strain evidence="7">RN2-1</strain>
    </source>
</reference>
<dbReference type="PANTHER" id="PTHR39087:SF2">
    <property type="entry name" value="UPF0104 MEMBRANE PROTEIN MJ1595"/>
    <property type="match status" value="1"/>
</dbReference>
<dbReference type="EMBL" id="JAPDNT010000013">
    <property type="protein sequence ID" value="MCW3475949.1"/>
    <property type="molecule type" value="Genomic_DNA"/>
</dbReference>
<evidence type="ECO:0000256" key="5">
    <source>
        <dbReference type="ARBA" id="ARBA00023136"/>
    </source>
</evidence>
<dbReference type="GO" id="GO:0005886">
    <property type="term" value="C:plasma membrane"/>
    <property type="evidence" value="ECO:0007669"/>
    <property type="project" value="UniProtKB-SubCell"/>
</dbReference>
<keyword evidence="3 6" id="KW-0812">Transmembrane</keyword>
<name>A0AA41YLA5_9PROT</name>
<feature type="transmembrane region" description="Helical" evidence="6">
    <location>
        <begin position="36"/>
        <end position="59"/>
    </location>
</feature>
<dbReference type="PANTHER" id="PTHR39087">
    <property type="entry name" value="UPF0104 MEMBRANE PROTEIN MJ1595"/>
    <property type="match status" value="1"/>
</dbReference>
<keyword evidence="2" id="KW-1003">Cell membrane</keyword>
<feature type="transmembrane region" description="Helical" evidence="6">
    <location>
        <begin position="148"/>
        <end position="166"/>
    </location>
</feature>
<comment type="subcellular location">
    <subcellularLocation>
        <location evidence="1">Cell membrane</location>
        <topology evidence="1">Multi-pass membrane protein</topology>
    </subcellularLocation>
</comment>
<keyword evidence="4 6" id="KW-1133">Transmembrane helix</keyword>
<evidence type="ECO:0000256" key="6">
    <source>
        <dbReference type="SAM" id="Phobius"/>
    </source>
</evidence>
<reference evidence="7" key="1">
    <citation type="submission" date="2022-09" db="EMBL/GenBank/DDBJ databases">
        <title>Rhodovastum sp. nov. RN2-1 isolated from soil in Seongnam, South Korea.</title>
        <authorList>
            <person name="Le N.T."/>
        </authorList>
    </citation>
    <scope>NUCLEOTIDE SEQUENCE</scope>
    <source>
        <strain evidence="7">RN2-1</strain>
    </source>
</reference>
<evidence type="ECO:0000256" key="2">
    <source>
        <dbReference type="ARBA" id="ARBA00022475"/>
    </source>
</evidence>
<gene>
    <name evidence="7" type="ORF">OL599_15330</name>
</gene>
<dbReference type="RefSeq" id="WP_264714680.1">
    <property type="nucleotide sequence ID" value="NZ_JAPDNT010000013.1"/>
</dbReference>
<organism evidence="7 8">
    <name type="scientific">Limobrevibacterium gyesilva</name>
    <dbReference type="NCBI Taxonomy" id="2991712"/>
    <lineage>
        <taxon>Bacteria</taxon>
        <taxon>Pseudomonadati</taxon>
        <taxon>Pseudomonadota</taxon>
        <taxon>Alphaproteobacteria</taxon>
        <taxon>Acetobacterales</taxon>
        <taxon>Acetobacteraceae</taxon>
        <taxon>Limobrevibacterium</taxon>
    </lineage>
</organism>
<evidence type="ECO:0000256" key="4">
    <source>
        <dbReference type="ARBA" id="ARBA00022989"/>
    </source>
</evidence>
<dbReference type="Proteomes" id="UP001165679">
    <property type="component" value="Unassembled WGS sequence"/>
</dbReference>
<feature type="transmembrane region" description="Helical" evidence="6">
    <location>
        <begin position="6"/>
        <end position="24"/>
    </location>
</feature>
<feature type="transmembrane region" description="Helical" evidence="6">
    <location>
        <begin position="79"/>
        <end position="100"/>
    </location>
</feature>
<proteinExistence type="predicted"/>
<feature type="transmembrane region" description="Helical" evidence="6">
    <location>
        <begin position="121"/>
        <end position="142"/>
    </location>
</feature>
<dbReference type="AlphaFoldDB" id="A0AA41YLA5"/>
<evidence type="ECO:0000256" key="3">
    <source>
        <dbReference type="ARBA" id="ARBA00022692"/>
    </source>
</evidence>
<dbReference type="Pfam" id="PF03706">
    <property type="entry name" value="LPG_synthase_TM"/>
    <property type="match status" value="1"/>
</dbReference>
<evidence type="ECO:0000313" key="8">
    <source>
        <dbReference type="Proteomes" id="UP001165679"/>
    </source>
</evidence>
<dbReference type="NCBIfam" id="TIGR03476">
    <property type="entry name" value="HpnL"/>
    <property type="match status" value="1"/>
</dbReference>
<accession>A0AA41YLA5</accession>